<dbReference type="Proteomes" id="UP000019483">
    <property type="component" value="Unassembled WGS sequence"/>
</dbReference>
<name>W9DN37_METTI</name>
<evidence type="ECO:0000256" key="1">
    <source>
        <dbReference type="SAM" id="Phobius"/>
    </source>
</evidence>
<protein>
    <submittedName>
        <fullName evidence="2">Uncharacterized protein</fullName>
    </submittedName>
</protein>
<evidence type="ECO:0000313" key="3">
    <source>
        <dbReference type="Proteomes" id="UP000019483"/>
    </source>
</evidence>
<organism evidence="2 3">
    <name type="scientific">Methanolobus tindarius DSM 2278</name>
    <dbReference type="NCBI Taxonomy" id="1090322"/>
    <lineage>
        <taxon>Archaea</taxon>
        <taxon>Methanobacteriati</taxon>
        <taxon>Methanobacteriota</taxon>
        <taxon>Stenosarchaea group</taxon>
        <taxon>Methanomicrobia</taxon>
        <taxon>Methanosarcinales</taxon>
        <taxon>Methanosarcinaceae</taxon>
        <taxon>Methanolobus</taxon>
    </lineage>
</organism>
<evidence type="ECO:0000313" key="2">
    <source>
        <dbReference type="EMBL" id="ETA67374.1"/>
    </source>
</evidence>
<reference evidence="2 3" key="1">
    <citation type="submission" date="2013-08" db="EMBL/GenBank/DDBJ databases">
        <authorList>
            <consortium name="DOE Joint Genome Institute"/>
            <person name="Eisen J."/>
            <person name="Huntemann M."/>
            <person name="Han J."/>
            <person name="Chen A."/>
            <person name="Kyrpides N."/>
            <person name="Mavromatis K."/>
            <person name="Markowitz V."/>
            <person name="Palaniappan K."/>
            <person name="Ivanova N."/>
            <person name="Schaumberg A."/>
            <person name="Pati A."/>
            <person name="Liolios K."/>
            <person name="Nordberg H.P."/>
            <person name="Cantor M.N."/>
            <person name="Hua S.X."/>
            <person name="Woyke T."/>
        </authorList>
    </citation>
    <scope>NUCLEOTIDE SEQUENCE [LARGE SCALE GENOMIC DNA]</scope>
    <source>
        <strain evidence="2 3">DSM 2278</strain>
    </source>
</reference>
<dbReference type="EMBL" id="AZAJ01000001">
    <property type="protein sequence ID" value="ETA67374.1"/>
    <property type="molecule type" value="Genomic_DNA"/>
</dbReference>
<gene>
    <name evidence="2" type="ORF">MettiDRAFT_0795</name>
</gene>
<feature type="transmembrane region" description="Helical" evidence="1">
    <location>
        <begin position="29"/>
        <end position="52"/>
    </location>
</feature>
<keyword evidence="1" id="KW-0812">Transmembrane</keyword>
<keyword evidence="3" id="KW-1185">Reference proteome</keyword>
<sequence>MIPTMINVTTNDFIIQGSTLHTSHALTMWILQNILAAFLLGLFMGLTGALFYESNKNYVTPWLFETAIPWIVGKINGSQK</sequence>
<proteinExistence type="predicted"/>
<keyword evidence="1" id="KW-1133">Transmembrane helix</keyword>
<comment type="caution">
    <text evidence="2">The sequence shown here is derived from an EMBL/GenBank/DDBJ whole genome shotgun (WGS) entry which is preliminary data.</text>
</comment>
<accession>W9DN37</accession>
<keyword evidence="1" id="KW-0472">Membrane</keyword>
<dbReference type="AlphaFoldDB" id="W9DN37"/>